<keyword evidence="9" id="KW-1185">Reference proteome</keyword>
<dbReference type="InterPro" id="IPR043690">
    <property type="entry name" value="RimI"/>
</dbReference>
<dbReference type="eggNOG" id="COG0456">
    <property type="taxonomic scope" value="Bacteria"/>
</dbReference>
<reference evidence="8 9" key="1">
    <citation type="submission" date="2006-02" db="EMBL/GenBank/DDBJ databases">
        <authorList>
            <person name="Moran M.A."/>
            <person name="Kjelleberg S."/>
            <person name="Egan S."/>
            <person name="Saunders N."/>
            <person name="Thomas T."/>
            <person name="Ferriera S."/>
            <person name="Johnson J."/>
            <person name="Kravitz S."/>
            <person name="Halpern A."/>
            <person name="Remington K."/>
            <person name="Beeson K."/>
            <person name="Tran B."/>
            <person name="Rogers Y.-H."/>
            <person name="Friedman R."/>
            <person name="Venter J.C."/>
        </authorList>
    </citation>
    <scope>NUCLEOTIDE SEQUENCE [LARGE SCALE GENOMIC DNA]</scope>
    <source>
        <strain evidence="8 9">D2</strain>
    </source>
</reference>
<dbReference type="AlphaFoldDB" id="A4C6X8"/>
<feature type="active site" description="Proton acceptor" evidence="5">
    <location>
        <position position="102"/>
    </location>
</feature>
<accession>A4C6X8</accession>
<dbReference type="PANTHER" id="PTHR43420:SF44">
    <property type="entry name" value="ACETYLTRANSFERASE YPEA"/>
    <property type="match status" value="1"/>
</dbReference>
<dbReference type="PANTHER" id="PTHR43420">
    <property type="entry name" value="ACETYLTRANSFERASE"/>
    <property type="match status" value="1"/>
</dbReference>
<dbReference type="HAMAP" id="MF_02210">
    <property type="entry name" value="RimI"/>
    <property type="match status" value="1"/>
</dbReference>
<keyword evidence="3 5" id="KW-0808">Transferase</keyword>
<evidence type="ECO:0000256" key="5">
    <source>
        <dbReference type="HAMAP-Rule" id="MF_02210"/>
    </source>
</evidence>
<dbReference type="GO" id="GO:0008999">
    <property type="term" value="F:protein-N-terminal-alanine acetyltransferase activity"/>
    <property type="evidence" value="ECO:0007669"/>
    <property type="project" value="UniProtKB-UniRule"/>
</dbReference>
<dbReference type="RefSeq" id="WP_009837606.1">
    <property type="nucleotide sequence ID" value="NZ_AAOH01000002.1"/>
</dbReference>
<dbReference type="Proteomes" id="UP000006201">
    <property type="component" value="Unassembled WGS sequence"/>
</dbReference>
<feature type="binding site" evidence="5">
    <location>
        <position position="107"/>
    </location>
    <ligand>
        <name>acetyl-CoA</name>
        <dbReference type="ChEBI" id="CHEBI:57288"/>
    </ligand>
</feature>
<feature type="active site" description="Proton donor" evidence="5">
    <location>
        <position position="114"/>
    </location>
</feature>
<name>A4C6X8_9GAMM</name>
<evidence type="ECO:0000256" key="4">
    <source>
        <dbReference type="ARBA" id="ARBA00023315"/>
    </source>
</evidence>
<dbReference type="SUPFAM" id="SSF55729">
    <property type="entry name" value="Acyl-CoA N-acyltransferases (Nat)"/>
    <property type="match status" value="1"/>
</dbReference>
<dbReference type="InterPro" id="IPR000182">
    <property type="entry name" value="GNAT_dom"/>
</dbReference>
<evidence type="ECO:0000313" key="8">
    <source>
        <dbReference type="EMBL" id="EAR29732.1"/>
    </source>
</evidence>
<comment type="catalytic activity">
    <reaction evidence="5 6">
        <text>N-terminal L-alanyl-[ribosomal protein bS18] + acetyl-CoA = N-terminal N(alpha)-acetyl-L-alanyl-[ribosomal protein bS18] + CoA + H(+)</text>
        <dbReference type="Rhea" id="RHEA:43756"/>
        <dbReference type="Rhea" id="RHEA-COMP:10676"/>
        <dbReference type="Rhea" id="RHEA-COMP:10677"/>
        <dbReference type="ChEBI" id="CHEBI:15378"/>
        <dbReference type="ChEBI" id="CHEBI:57287"/>
        <dbReference type="ChEBI" id="CHEBI:57288"/>
        <dbReference type="ChEBI" id="CHEBI:64718"/>
        <dbReference type="ChEBI" id="CHEBI:83683"/>
        <dbReference type="EC" id="2.3.1.266"/>
    </reaction>
</comment>
<protein>
    <recommendedName>
        <fullName evidence="5 6">[Ribosomal protein bS18]-alanine N-acetyltransferase</fullName>
        <ecNumber evidence="5 6">2.3.1.266</ecNumber>
    </recommendedName>
</protein>
<dbReference type="OrthoDB" id="9796919at2"/>
<feature type="domain" description="N-acetyltransferase" evidence="7">
    <location>
        <begin position="1"/>
        <end position="146"/>
    </location>
</feature>
<comment type="function">
    <text evidence="5 6">Acetylates the N-terminal alanine of ribosomal protein bS18.</text>
</comment>
<dbReference type="NCBIfam" id="TIGR01575">
    <property type="entry name" value="rimI"/>
    <property type="match status" value="1"/>
</dbReference>
<gene>
    <name evidence="5" type="primary">rimI</name>
    <name evidence="8" type="ORF">PTD2_12969</name>
</gene>
<organism evidence="8 9">
    <name type="scientific">Pseudoalteromonas tunicata D2</name>
    <dbReference type="NCBI Taxonomy" id="87626"/>
    <lineage>
        <taxon>Bacteria</taxon>
        <taxon>Pseudomonadati</taxon>
        <taxon>Pseudomonadota</taxon>
        <taxon>Gammaproteobacteria</taxon>
        <taxon>Alteromonadales</taxon>
        <taxon>Pseudoalteromonadaceae</taxon>
        <taxon>Pseudoalteromonas</taxon>
    </lineage>
</organism>
<dbReference type="HOGENOM" id="CLU_013985_23_2_6"/>
<comment type="caution">
    <text evidence="8">The sequence shown here is derived from an EMBL/GenBank/DDBJ whole genome shotgun (WGS) entry which is preliminary data.</text>
</comment>
<sequence length="150" mass="16735">MIIQPLNEQHLSVMMAIEVSANAFPWSEQNMSSCFGARYFHFGMFDQAQLVGFYIAEMAGPDFTLMDIGVHPQYQGKGIASQLMAHLVEQSQTRGAENIFLEVRASNQAAIHLYNKVGFCEMGIRKNYYPAATGNEDAILMGLPFNPFAM</sequence>
<dbReference type="PROSITE" id="PS51186">
    <property type="entry name" value="GNAT"/>
    <property type="match status" value="1"/>
</dbReference>
<evidence type="ECO:0000259" key="7">
    <source>
        <dbReference type="PROSITE" id="PS51186"/>
    </source>
</evidence>
<proteinExistence type="inferred from homology"/>
<dbReference type="InterPro" id="IPR050680">
    <property type="entry name" value="YpeA/RimI_acetyltransf"/>
</dbReference>
<evidence type="ECO:0000256" key="1">
    <source>
        <dbReference type="ARBA" id="ARBA00005395"/>
    </source>
</evidence>
<dbReference type="InterPro" id="IPR006464">
    <property type="entry name" value="AcTrfase_RimI/Ard1"/>
</dbReference>
<comment type="similarity">
    <text evidence="1 5 6">Belongs to the acetyltransferase family. RimI subfamily.</text>
</comment>
<dbReference type="GO" id="GO:0005737">
    <property type="term" value="C:cytoplasm"/>
    <property type="evidence" value="ECO:0007669"/>
    <property type="project" value="UniProtKB-SubCell"/>
</dbReference>
<dbReference type="EMBL" id="AAOH01000002">
    <property type="protein sequence ID" value="EAR29732.1"/>
    <property type="molecule type" value="Genomic_DNA"/>
</dbReference>
<keyword evidence="2 5" id="KW-0963">Cytoplasm</keyword>
<dbReference type="Pfam" id="PF00583">
    <property type="entry name" value="Acetyltransf_1"/>
    <property type="match status" value="1"/>
</dbReference>
<dbReference type="CDD" id="cd04301">
    <property type="entry name" value="NAT_SF"/>
    <property type="match status" value="1"/>
</dbReference>
<evidence type="ECO:0000256" key="6">
    <source>
        <dbReference type="RuleBase" id="RU363094"/>
    </source>
</evidence>
<dbReference type="EC" id="2.3.1.266" evidence="5 6"/>
<dbReference type="Gene3D" id="3.40.630.30">
    <property type="match status" value="1"/>
</dbReference>
<feature type="binding site" evidence="5">
    <location>
        <begin position="68"/>
        <end position="70"/>
    </location>
    <ligand>
        <name>acetyl-CoA</name>
        <dbReference type="ChEBI" id="CHEBI:57288"/>
    </ligand>
</feature>
<evidence type="ECO:0000313" key="9">
    <source>
        <dbReference type="Proteomes" id="UP000006201"/>
    </source>
</evidence>
<dbReference type="InterPro" id="IPR016181">
    <property type="entry name" value="Acyl_CoA_acyltransferase"/>
</dbReference>
<evidence type="ECO:0000256" key="3">
    <source>
        <dbReference type="ARBA" id="ARBA00022679"/>
    </source>
</evidence>
<dbReference type="STRING" id="87626.PTD2_12969"/>
<comment type="caution">
    <text evidence="5">Lacks conserved residue(s) required for the propagation of feature annotation.</text>
</comment>
<comment type="subcellular location">
    <subcellularLocation>
        <location evidence="5 6">Cytoplasm</location>
    </subcellularLocation>
</comment>
<evidence type="ECO:0000256" key="2">
    <source>
        <dbReference type="ARBA" id="ARBA00022490"/>
    </source>
</evidence>
<keyword evidence="4 5" id="KW-0012">Acyltransferase</keyword>